<reference evidence="2 3" key="1">
    <citation type="journal article" date="2021" name="Elife">
        <title>Chloroplast acquisition without the gene transfer in kleptoplastic sea slugs, Plakobranchus ocellatus.</title>
        <authorList>
            <person name="Maeda T."/>
            <person name="Takahashi S."/>
            <person name="Yoshida T."/>
            <person name="Shimamura S."/>
            <person name="Takaki Y."/>
            <person name="Nagai Y."/>
            <person name="Toyoda A."/>
            <person name="Suzuki Y."/>
            <person name="Arimoto A."/>
            <person name="Ishii H."/>
            <person name="Satoh N."/>
            <person name="Nishiyama T."/>
            <person name="Hasebe M."/>
            <person name="Maruyama T."/>
            <person name="Minagawa J."/>
            <person name="Obokata J."/>
            <person name="Shigenobu S."/>
        </authorList>
    </citation>
    <scope>NUCLEOTIDE SEQUENCE [LARGE SCALE GENOMIC DNA]</scope>
</reference>
<sequence>MAVRHRRLFTRAEVIDTIFTAGSDDKDDGEEILEGDLESDLEDESHLLDDTPSLDLDQEAAVYMKDKPTKWGFKLYELCESQTGYVYSLEMYCADKRISNKPVDVSMRLMEPLLNQGYRLYLDNYYCCPELWSRLQGRQSPIDGGDLPEKPCRDVSRTLQW</sequence>
<evidence type="ECO:0000313" key="2">
    <source>
        <dbReference type="EMBL" id="GFR87618.1"/>
    </source>
</evidence>
<dbReference type="InterPro" id="IPR029526">
    <property type="entry name" value="PGBD"/>
</dbReference>
<gene>
    <name evidence="2" type="ORF">ElyMa_000751100</name>
</gene>
<dbReference type="EMBL" id="BMAT01001525">
    <property type="protein sequence ID" value="GFR87618.1"/>
    <property type="molecule type" value="Genomic_DNA"/>
</dbReference>
<dbReference type="Pfam" id="PF13843">
    <property type="entry name" value="DDE_Tnp_1_7"/>
    <property type="match status" value="1"/>
</dbReference>
<keyword evidence="3" id="KW-1185">Reference proteome</keyword>
<dbReference type="PANTHER" id="PTHR46599">
    <property type="entry name" value="PIGGYBAC TRANSPOSABLE ELEMENT-DERIVED PROTEIN 4"/>
    <property type="match status" value="1"/>
</dbReference>
<proteinExistence type="predicted"/>
<evidence type="ECO:0000259" key="1">
    <source>
        <dbReference type="Pfam" id="PF13843"/>
    </source>
</evidence>
<dbReference type="Proteomes" id="UP000762676">
    <property type="component" value="Unassembled WGS sequence"/>
</dbReference>
<dbReference type="PANTHER" id="PTHR46599:SF3">
    <property type="entry name" value="PIGGYBAC TRANSPOSABLE ELEMENT-DERIVED PROTEIN 4"/>
    <property type="match status" value="1"/>
</dbReference>
<comment type="caution">
    <text evidence="2">The sequence shown here is derived from an EMBL/GenBank/DDBJ whole genome shotgun (WGS) entry which is preliminary data.</text>
</comment>
<evidence type="ECO:0000313" key="3">
    <source>
        <dbReference type="Proteomes" id="UP000762676"/>
    </source>
</evidence>
<protein>
    <submittedName>
        <fullName evidence="2">PiggyBac transposable element-derived protein 4-like</fullName>
    </submittedName>
</protein>
<feature type="domain" description="PiggyBac transposable element-derived protein" evidence="1">
    <location>
        <begin position="60"/>
        <end position="136"/>
    </location>
</feature>
<organism evidence="2 3">
    <name type="scientific">Elysia marginata</name>
    <dbReference type="NCBI Taxonomy" id="1093978"/>
    <lineage>
        <taxon>Eukaryota</taxon>
        <taxon>Metazoa</taxon>
        <taxon>Spiralia</taxon>
        <taxon>Lophotrochozoa</taxon>
        <taxon>Mollusca</taxon>
        <taxon>Gastropoda</taxon>
        <taxon>Heterobranchia</taxon>
        <taxon>Euthyneura</taxon>
        <taxon>Panpulmonata</taxon>
        <taxon>Sacoglossa</taxon>
        <taxon>Placobranchoidea</taxon>
        <taxon>Plakobranchidae</taxon>
        <taxon>Elysia</taxon>
    </lineage>
</organism>
<accession>A0AAV4GRR0</accession>
<name>A0AAV4GRR0_9GAST</name>
<dbReference type="AlphaFoldDB" id="A0AAV4GRR0"/>